<dbReference type="PANTHER" id="PTHR42061">
    <property type="entry name" value="ENDO-CHITOSANASE"/>
    <property type="match status" value="1"/>
</dbReference>
<protein>
    <recommendedName>
        <fullName evidence="10">Chitosanase (Glycosyl hydrolase group 75)</fullName>
    </recommendedName>
</protein>
<gene>
    <name evidence="8" type="ORF">GCM10009804_62930</name>
</gene>
<proteinExistence type="predicted"/>
<sequence>MVRRFSLLGLAVALAGLTLVVPIRSSQAGELAAPTADQLRAKATCAAQLSNGKYAHDEGDARTVKVCKTGDAVHWTADLDIDCDGQRTTQCSENTDPSFQPDTSFHQSDGRPLNSAGLPFIVVPLPSSVWDYRTAGIGGATVAAVVYQDKVAYAVVGDEGPTGIIGEGSYKLAQQLGINPNPSSGGIDGAVVTYILFPGVKASPIESTTDITTKGQSAATAFVQ</sequence>
<evidence type="ECO:0000256" key="1">
    <source>
        <dbReference type="ARBA" id="ARBA00004613"/>
    </source>
</evidence>
<evidence type="ECO:0000256" key="5">
    <source>
        <dbReference type="ARBA" id="ARBA00023277"/>
    </source>
</evidence>
<keyword evidence="7" id="KW-0624">Polysaccharide degradation</keyword>
<accession>A0ABP4Q1A4</accession>
<reference evidence="9" key="1">
    <citation type="journal article" date="2019" name="Int. J. Syst. Evol. Microbiol.">
        <title>The Global Catalogue of Microorganisms (GCM) 10K type strain sequencing project: providing services to taxonomists for standard genome sequencing and annotation.</title>
        <authorList>
            <consortium name="The Broad Institute Genomics Platform"/>
            <consortium name="The Broad Institute Genome Sequencing Center for Infectious Disease"/>
            <person name="Wu L."/>
            <person name="Ma J."/>
        </authorList>
    </citation>
    <scope>NUCLEOTIDE SEQUENCE [LARGE SCALE GENOMIC DNA]</scope>
    <source>
        <strain evidence="9">JCM 15572</strain>
    </source>
</reference>
<evidence type="ECO:0000256" key="3">
    <source>
        <dbReference type="ARBA" id="ARBA00022729"/>
    </source>
</evidence>
<organism evidence="8 9">
    <name type="scientific">Kribbella hippodromi</name>
    <dbReference type="NCBI Taxonomy" id="434347"/>
    <lineage>
        <taxon>Bacteria</taxon>
        <taxon>Bacillati</taxon>
        <taxon>Actinomycetota</taxon>
        <taxon>Actinomycetes</taxon>
        <taxon>Propionibacteriales</taxon>
        <taxon>Kribbellaceae</taxon>
        <taxon>Kribbella</taxon>
    </lineage>
</organism>
<dbReference type="RefSeq" id="WP_344239346.1">
    <property type="nucleotide sequence ID" value="NZ_BAAAPH010000025.1"/>
</dbReference>
<keyword evidence="2" id="KW-0964">Secreted</keyword>
<comment type="subcellular location">
    <subcellularLocation>
        <location evidence="1">Secreted</location>
    </subcellularLocation>
</comment>
<dbReference type="EMBL" id="BAAAPH010000025">
    <property type="protein sequence ID" value="GAA1597851.1"/>
    <property type="molecule type" value="Genomic_DNA"/>
</dbReference>
<evidence type="ECO:0000313" key="9">
    <source>
        <dbReference type="Proteomes" id="UP001501705"/>
    </source>
</evidence>
<keyword evidence="4" id="KW-0378">Hydrolase</keyword>
<dbReference type="Pfam" id="PF07335">
    <property type="entry name" value="Glyco_hydro_75"/>
    <property type="match status" value="1"/>
</dbReference>
<evidence type="ECO:0008006" key="10">
    <source>
        <dbReference type="Google" id="ProtNLM"/>
    </source>
</evidence>
<dbReference type="PANTHER" id="PTHR42061:SF6">
    <property type="entry name" value="ENDO-CHITOSANASE"/>
    <property type="match status" value="1"/>
</dbReference>
<dbReference type="Proteomes" id="UP001501705">
    <property type="component" value="Unassembled WGS sequence"/>
</dbReference>
<evidence type="ECO:0000256" key="6">
    <source>
        <dbReference type="ARBA" id="ARBA00023295"/>
    </source>
</evidence>
<keyword evidence="6" id="KW-0326">Glycosidase</keyword>
<keyword evidence="3" id="KW-0732">Signal</keyword>
<evidence type="ECO:0000313" key="8">
    <source>
        <dbReference type="EMBL" id="GAA1597851.1"/>
    </source>
</evidence>
<keyword evidence="5" id="KW-0119">Carbohydrate metabolism</keyword>
<keyword evidence="9" id="KW-1185">Reference proteome</keyword>
<evidence type="ECO:0000256" key="7">
    <source>
        <dbReference type="ARBA" id="ARBA00023326"/>
    </source>
</evidence>
<name>A0ABP4Q1A4_9ACTN</name>
<evidence type="ECO:0000256" key="4">
    <source>
        <dbReference type="ARBA" id="ARBA00022801"/>
    </source>
</evidence>
<evidence type="ECO:0000256" key="2">
    <source>
        <dbReference type="ARBA" id="ARBA00022525"/>
    </source>
</evidence>
<comment type="caution">
    <text evidence="8">The sequence shown here is derived from an EMBL/GenBank/DDBJ whole genome shotgun (WGS) entry which is preliminary data.</text>
</comment>
<dbReference type="InterPro" id="IPR009939">
    <property type="entry name" value="Chitosanase_fungal"/>
</dbReference>